<dbReference type="SMART" id="SM01400">
    <property type="entry name" value="Pribosyltran_N"/>
    <property type="match status" value="1"/>
</dbReference>
<dbReference type="EC" id="2.7.6.1" evidence="1"/>
<accession>A0A8U0A181</accession>
<keyword evidence="3 8" id="KW-0545">Nucleotide biosynthesis</keyword>
<dbReference type="GO" id="GO:0006015">
    <property type="term" value="P:5-phosphoribose 1-diphosphate biosynthetic process"/>
    <property type="evidence" value="ECO:0007669"/>
    <property type="project" value="TreeGrafter"/>
</dbReference>
<dbReference type="GO" id="GO:0006164">
    <property type="term" value="P:purine nucleotide biosynthetic process"/>
    <property type="evidence" value="ECO:0007669"/>
    <property type="project" value="TreeGrafter"/>
</dbReference>
<protein>
    <recommendedName>
        <fullName evidence="1">ribose-phosphate diphosphokinase</fullName>
        <ecNumber evidence="1">2.7.6.1</ecNumber>
    </recommendedName>
</protein>
<dbReference type="InterPro" id="IPR000836">
    <property type="entry name" value="PRTase_dom"/>
</dbReference>
<dbReference type="InterPro" id="IPR029099">
    <property type="entry name" value="Pribosyltran_N"/>
</dbReference>
<comment type="similarity">
    <text evidence="8">Belongs to the ribose-phosphate pyrophosphokinase family.</text>
</comment>
<evidence type="ECO:0000313" key="12">
    <source>
        <dbReference type="Proteomes" id="UP000831768"/>
    </source>
</evidence>
<dbReference type="Gene3D" id="3.40.50.2020">
    <property type="match status" value="2"/>
</dbReference>
<comment type="catalytic activity">
    <reaction evidence="7">
        <text>D-ribose 5-phosphate + ATP = 5-phospho-alpha-D-ribose 1-diphosphate + AMP + H(+)</text>
        <dbReference type="Rhea" id="RHEA:15609"/>
        <dbReference type="ChEBI" id="CHEBI:15378"/>
        <dbReference type="ChEBI" id="CHEBI:30616"/>
        <dbReference type="ChEBI" id="CHEBI:58017"/>
        <dbReference type="ChEBI" id="CHEBI:78346"/>
        <dbReference type="ChEBI" id="CHEBI:456215"/>
        <dbReference type="EC" id="2.7.6.1"/>
    </reaction>
</comment>
<dbReference type="GeneID" id="71928286"/>
<feature type="domain" description="Ribose-phosphate pyrophosphokinase N-terminal" evidence="10">
    <location>
        <begin position="2"/>
        <end position="108"/>
    </location>
</feature>
<gene>
    <name evidence="11" type="primary">prs</name>
    <name evidence="11" type="ORF">MW046_09525</name>
</gene>
<evidence type="ECO:0000259" key="10">
    <source>
        <dbReference type="Pfam" id="PF13793"/>
    </source>
</evidence>
<evidence type="ECO:0000256" key="2">
    <source>
        <dbReference type="ARBA" id="ARBA00022679"/>
    </source>
</evidence>
<dbReference type="EMBL" id="CP096019">
    <property type="protein sequence ID" value="UPM42198.1"/>
    <property type="molecule type" value="Genomic_DNA"/>
</dbReference>
<dbReference type="InterPro" id="IPR005946">
    <property type="entry name" value="Rib-P_diPkinase"/>
</dbReference>
<dbReference type="GO" id="GO:0002189">
    <property type="term" value="C:ribose phosphate diphosphokinase complex"/>
    <property type="evidence" value="ECO:0007669"/>
    <property type="project" value="TreeGrafter"/>
</dbReference>
<dbReference type="GO" id="GO:0005524">
    <property type="term" value="F:ATP binding"/>
    <property type="evidence" value="ECO:0007669"/>
    <property type="project" value="UniProtKB-KW"/>
</dbReference>
<dbReference type="InterPro" id="IPR029057">
    <property type="entry name" value="PRTase-like"/>
</dbReference>
<evidence type="ECO:0000259" key="9">
    <source>
        <dbReference type="Pfam" id="PF00156"/>
    </source>
</evidence>
<dbReference type="PANTHER" id="PTHR10210:SF32">
    <property type="entry name" value="RIBOSE-PHOSPHATE PYROPHOSPHOKINASE 2"/>
    <property type="match status" value="1"/>
</dbReference>
<dbReference type="CDD" id="cd06223">
    <property type="entry name" value="PRTases_typeI"/>
    <property type="match status" value="1"/>
</dbReference>
<dbReference type="Pfam" id="PF00156">
    <property type="entry name" value="Pribosyltran"/>
    <property type="match status" value="1"/>
</dbReference>
<dbReference type="GO" id="GO:0004749">
    <property type="term" value="F:ribose phosphate diphosphokinase activity"/>
    <property type="evidence" value="ECO:0007669"/>
    <property type="project" value="UniProtKB-EC"/>
</dbReference>
<evidence type="ECO:0000313" key="11">
    <source>
        <dbReference type="EMBL" id="UPM42198.1"/>
    </source>
</evidence>
<dbReference type="NCBIfam" id="TIGR01251">
    <property type="entry name" value="ribP_PPkin"/>
    <property type="match status" value="1"/>
</dbReference>
<organism evidence="11 12">
    <name type="scientific">Halocatena salina</name>
    <dbReference type="NCBI Taxonomy" id="2934340"/>
    <lineage>
        <taxon>Archaea</taxon>
        <taxon>Methanobacteriati</taxon>
        <taxon>Methanobacteriota</taxon>
        <taxon>Stenosarchaea group</taxon>
        <taxon>Halobacteria</taxon>
        <taxon>Halobacteriales</taxon>
        <taxon>Natronomonadaceae</taxon>
        <taxon>Halocatena</taxon>
    </lineage>
</organism>
<keyword evidence="4" id="KW-0547">Nucleotide-binding</keyword>
<keyword evidence="2 11" id="KW-0808">Transferase</keyword>
<dbReference type="AlphaFoldDB" id="A0A8U0A181"/>
<dbReference type="GO" id="GO:0016301">
    <property type="term" value="F:kinase activity"/>
    <property type="evidence" value="ECO:0007669"/>
    <property type="project" value="UniProtKB-KW"/>
</dbReference>
<dbReference type="GO" id="GO:0000287">
    <property type="term" value="F:magnesium ion binding"/>
    <property type="evidence" value="ECO:0007669"/>
    <property type="project" value="InterPro"/>
</dbReference>
<evidence type="ECO:0000256" key="3">
    <source>
        <dbReference type="ARBA" id="ARBA00022727"/>
    </source>
</evidence>
<feature type="domain" description="Phosphoribosyltransferase" evidence="9">
    <location>
        <begin position="148"/>
        <end position="259"/>
    </location>
</feature>
<dbReference type="Proteomes" id="UP000831768">
    <property type="component" value="Chromosome"/>
</dbReference>
<evidence type="ECO:0000256" key="4">
    <source>
        <dbReference type="ARBA" id="ARBA00022741"/>
    </source>
</evidence>
<evidence type="ECO:0000256" key="6">
    <source>
        <dbReference type="ARBA" id="ARBA00022840"/>
    </source>
</evidence>
<evidence type="ECO:0000256" key="8">
    <source>
        <dbReference type="RuleBase" id="RU004324"/>
    </source>
</evidence>
<dbReference type="KEGG" id="haad:MW046_09525"/>
<reference evidence="11" key="1">
    <citation type="submission" date="2022-04" db="EMBL/GenBank/DDBJ databases">
        <title>Halocatena sp. nov., isolated from a salt lake.</title>
        <authorList>
            <person name="Cui H.-L."/>
        </authorList>
    </citation>
    <scope>NUCLEOTIDE SEQUENCE</scope>
    <source>
        <strain evidence="11">AD-1</strain>
    </source>
</reference>
<proteinExistence type="inferred from homology"/>
<keyword evidence="12" id="KW-1185">Reference proteome</keyword>
<keyword evidence="5" id="KW-0418">Kinase</keyword>
<sequence length="281" mass="30002">MILPGSTAQSLAAALAAQTNDSLAVPQTTRFADGEFKVRVESKDDRAVIVCSTVCSEAHIELLQLQEIASRFAEDVITVLPYMGYARQDEAFVEGEPVSARAVARAISTGTDRVITVTPHEPHVRDFFDVPCDVVDGAHMLADPLPDDLTEPLFLAPDEGATDLAGTVRDAYGIGTTDYFEKSRDRDTGSVELHPSETDVTDRDVIVTDDIIATGSTMSKAIDHLRADDVARVFAACVHPMLADNARTKLADAGVEAVFGTDTIERSATTVSVAPAIADVL</sequence>
<evidence type="ECO:0000256" key="7">
    <source>
        <dbReference type="ARBA" id="ARBA00049535"/>
    </source>
</evidence>
<evidence type="ECO:0000256" key="1">
    <source>
        <dbReference type="ARBA" id="ARBA00013247"/>
    </source>
</evidence>
<dbReference type="Pfam" id="PF13793">
    <property type="entry name" value="Pribosyltran_N"/>
    <property type="match status" value="1"/>
</dbReference>
<dbReference type="RefSeq" id="WP_247992873.1">
    <property type="nucleotide sequence ID" value="NZ_CP096019.1"/>
</dbReference>
<evidence type="ECO:0000256" key="5">
    <source>
        <dbReference type="ARBA" id="ARBA00022777"/>
    </source>
</evidence>
<dbReference type="SUPFAM" id="SSF53271">
    <property type="entry name" value="PRTase-like"/>
    <property type="match status" value="1"/>
</dbReference>
<keyword evidence="6" id="KW-0067">ATP-binding</keyword>
<dbReference type="PANTHER" id="PTHR10210">
    <property type="entry name" value="RIBOSE-PHOSPHATE DIPHOSPHOKINASE FAMILY MEMBER"/>
    <property type="match status" value="1"/>
</dbReference>
<name>A0A8U0A181_9EURY</name>
<dbReference type="GO" id="GO:0005737">
    <property type="term" value="C:cytoplasm"/>
    <property type="evidence" value="ECO:0007669"/>
    <property type="project" value="TreeGrafter"/>
</dbReference>